<proteinExistence type="predicted"/>
<keyword evidence="3" id="KW-1185">Reference proteome</keyword>
<name>A0ABW4KAP4_9BACI</name>
<sequence>MIRLASAFLKSSRLRLVFEIDSDDMDKPIYRNRVFNNIRRDSTTDELYMAAQAIGALSRHPLWAIERNDSYDIDA</sequence>
<evidence type="ECO:0000313" key="2">
    <source>
        <dbReference type="EMBL" id="MFD1705284.1"/>
    </source>
</evidence>
<dbReference type="Proteomes" id="UP001597301">
    <property type="component" value="Unassembled WGS sequence"/>
</dbReference>
<dbReference type="EMBL" id="JBHUEO010000002">
    <property type="protein sequence ID" value="MFD1705284.1"/>
    <property type="molecule type" value="Genomic_DNA"/>
</dbReference>
<organism evidence="2 3">
    <name type="scientific">Siminovitchia sediminis</name>
    <dbReference type="NCBI Taxonomy" id="1274353"/>
    <lineage>
        <taxon>Bacteria</taxon>
        <taxon>Bacillati</taxon>
        <taxon>Bacillota</taxon>
        <taxon>Bacilli</taxon>
        <taxon>Bacillales</taxon>
        <taxon>Bacillaceae</taxon>
        <taxon>Siminovitchia</taxon>
    </lineage>
</organism>
<gene>
    <name evidence="2" type="ORF">ACFSCZ_00790</name>
</gene>
<evidence type="ECO:0000259" key="1">
    <source>
        <dbReference type="Pfam" id="PF07872"/>
    </source>
</evidence>
<feature type="domain" description="DUF1659" evidence="1">
    <location>
        <begin position="7"/>
        <end position="74"/>
    </location>
</feature>
<dbReference type="Pfam" id="PF07872">
    <property type="entry name" value="DUF1659"/>
    <property type="match status" value="1"/>
</dbReference>
<comment type="caution">
    <text evidence="2">The sequence shown here is derived from an EMBL/GenBank/DDBJ whole genome shotgun (WGS) entry which is preliminary data.</text>
</comment>
<accession>A0ABW4KAP4</accession>
<dbReference type="RefSeq" id="WP_380771569.1">
    <property type="nucleotide sequence ID" value="NZ_JBHUEO010000002.1"/>
</dbReference>
<protein>
    <submittedName>
        <fullName evidence="2">DUF1659 domain-containing protein</fullName>
    </submittedName>
</protein>
<reference evidence="3" key="1">
    <citation type="journal article" date="2019" name="Int. J. Syst. Evol. Microbiol.">
        <title>The Global Catalogue of Microorganisms (GCM) 10K type strain sequencing project: providing services to taxonomists for standard genome sequencing and annotation.</title>
        <authorList>
            <consortium name="The Broad Institute Genomics Platform"/>
            <consortium name="The Broad Institute Genome Sequencing Center for Infectious Disease"/>
            <person name="Wu L."/>
            <person name="Ma J."/>
        </authorList>
    </citation>
    <scope>NUCLEOTIDE SEQUENCE [LARGE SCALE GENOMIC DNA]</scope>
    <source>
        <strain evidence="3">CGMCC 1.12295</strain>
    </source>
</reference>
<dbReference type="InterPro" id="IPR012454">
    <property type="entry name" value="DUF1659"/>
</dbReference>
<evidence type="ECO:0000313" key="3">
    <source>
        <dbReference type="Proteomes" id="UP001597301"/>
    </source>
</evidence>